<comment type="caution">
    <text evidence="1">The sequence shown here is derived from an EMBL/GenBank/DDBJ whole genome shotgun (WGS) entry which is preliminary data.</text>
</comment>
<accession>A0A9K3NWY7</accession>
<evidence type="ECO:0000313" key="1">
    <source>
        <dbReference type="EMBL" id="KAF5815120.1"/>
    </source>
</evidence>
<dbReference type="Gramene" id="mRNA:HanXRQr2_Chr03g0119451">
    <property type="protein sequence ID" value="mRNA:HanXRQr2_Chr03g0119451"/>
    <property type="gene ID" value="HanXRQr2_Chr03g0119451"/>
</dbReference>
<evidence type="ECO:0000313" key="2">
    <source>
        <dbReference type="Proteomes" id="UP000215914"/>
    </source>
</evidence>
<sequence>MCSTTFSRSNSYHVLLFTGQIIASRYHTPITETNFLKLTLQLTKHCRFSKLTNIEAT</sequence>
<name>A0A9K3NWY7_HELAN</name>
<dbReference type="AlphaFoldDB" id="A0A9K3NWY7"/>
<reference evidence="1" key="1">
    <citation type="journal article" date="2017" name="Nature">
        <title>The sunflower genome provides insights into oil metabolism, flowering and Asterid evolution.</title>
        <authorList>
            <person name="Badouin H."/>
            <person name="Gouzy J."/>
            <person name="Grassa C.J."/>
            <person name="Murat F."/>
            <person name="Staton S.E."/>
            <person name="Cottret L."/>
            <person name="Lelandais-Briere C."/>
            <person name="Owens G.L."/>
            <person name="Carrere S."/>
            <person name="Mayjonade B."/>
            <person name="Legrand L."/>
            <person name="Gill N."/>
            <person name="Kane N.C."/>
            <person name="Bowers J.E."/>
            <person name="Hubner S."/>
            <person name="Bellec A."/>
            <person name="Berard A."/>
            <person name="Berges H."/>
            <person name="Blanchet N."/>
            <person name="Boniface M.C."/>
            <person name="Brunel D."/>
            <person name="Catrice O."/>
            <person name="Chaidir N."/>
            <person name="Claudel C."/>
            <person name="Donnadieu C."/>
            <person name="Faraut T."/>
            <person name="Fievet G."/>
            <person name="Helmstetter N."/>
            <person name="King M."/>
            <person name="Knapp S.J."/>
            <person name="Lai Z."/>
            <person name="Le Paslier M.C."/>
            <person name="Lippi Y."/>
            <person name="Lorenzon L."/>
            <person name="Mandel J.R."/>
            <person name="Marage G."/>
            <person name="Marchand G."/>
            <person name="Marquand E."/>
            <person name="Bret-Mestries E."/>
            <person name="Morien E."/>
            <person name="Nambeesan S."/>
            <person name="Nguyen T."/>
            <person name="Pegot-Espagnet P."/>
            <person name="Pouilly N."/>
            <person name="Raftis F."/>
            <person name="Sallet E."/>
            <person name="Schiex T."/>
            <person name="Thomas J."/>
            <person name="Vandecasteele C."/>
            <person name="Vares D."/>
            <person name="Vear F."/>
            <person name="Vautrin S."/>
            <person name="Crespi M."/>
            <person name="Mangin B."/>
            <person name="Burke J.M."/>
            <person name="Salse J."/>
            <person name="Munos S."/>
            <person name="Vincourt P."/>
            <person name="Rieseberg L.H."/>
            <person name="Langlade N.B."/>
        </authorList>
    </citation>
    <scope>NUCLEOTIDE SEQUENCE</scope>
    <source>
        <tissue evidence="1">Leaves</tissue>
    </source>
</reference>
<dbReference type="EMBL" id="MNCJ02000318">
    <property type="protein sequence ID" value="KAF5815120.1"/>
    <property type="molecule type" value="Genomic_DNA"/>
</dbReference>
<dbReference type="Proteomes" id="UP000215914">
    <property type="component" value="Unassembled WGS sequence"/>
</dbReference>
<proteinExistence type="predicted"/>
<protein>
    <submittedName>
        <fullName evidence="1">Uncharacterized protein</fullName>
    </submittedName>
</protein>
<keyword evidence="2" id="KW-1185">Reference proteome</keyword>
<gene>
    <name evidence="1" type="ORF">HanXRQr2_Chr03g0119451</name>
</gene>
<reference evidence="1" key="2">
    <citation type="submission" date="2020-06" db="EMBL/GenBank/DDBJ databases">
        <title>Helianthus annuus Genome sequencing and assembly Release 2.</title>
        <authorList>
            <person name="Gouzy J."/>
            <person name="Langlade N."/>
            <person name="Munos S."/>
        </authorList>
    </citation>
    <scope>NUCLEOTIDE SEQUENCE</scope>
    <source>
        <tissue evidence="1">Leaves</tissue>
    </source>
</reference>
<organism evidence="1 2">
    <name type="scientific">Helianthus annuus</name>
    <name type="common">Common sunflower</name>
    <dbReference type="NCBI Taxonomy" id="4232"/>
    <lineage>
        <taxon>Eukaryota</taxon>
        <taxon>Viridiplantae</taxon>
        <taxon>Streptophyta</taxon>
        <taxon>Embryophyta</taxon>
        <taxon>Tracheophyta</taxon>
        <taxon>Spermatophyta</taxon>
        <taxon>Magnoliopsida</taxon>
        <taxon>eudicotyledons</taxon>
        <taxon>Gunneridae</taxon>
        <taxon>Pentapetalae</taxon>
        <taxon>asterids</taxon>
        <taxon>campanulids</taxon>
        <taxon>Asterales</taxon>
        <taxon>Asteraceae</taxon>
        <taxon>Asteroideae</taxon>
        <taxon>Heliantheae alliance</taxon>
        <taxon>Heliantheae</taxon>
        <taxon>Helianthus</taxon>
    </lineage>
</organism>